<comment type="caution">
    <text evidence="2">The sequence shown here is derived from an EMBL/GenBank/DDBJ whole genome shotgun (WGS) entry which is preliminary data.</text>
</comment>
<name>A0ABD1X287_9LAMI</name>
<organism evidence="2 3">
    <name type="scientific">Forsythia ovata</name>
    <dbReference type="NCBI Taxonomy" id="205694"/>
    <lineage>
        <taxon>Eukaryota</taxon>
        <taxon>Viridiplantae</taxon>
        <taxon>Streptophyta</taxon>
        <taxon>Embryophyta</taxon>
        <taxon>Tracheophyta</taxon>
        <taxon>Spermatophyta</taxon>
        <taxon>Magnoliopsida</taxon>
        <taxon>eudicotyledons</taxon>
        <taxon>Gunneridae</taxon>
        <taxon>Pentapetalae</taxon>
        <taxon>asterids</taxon>
        <taxon>lamiids</taxon>
        <taxon>Lamiales</taxon>
        <taxon>Oleaceae</taxon>
        <taxon>Forsythieae</taxon>
        <taxon>Forsythia</taxon>
    </lineage>
</organism>
<evidence type="ECO:0000256" key="1">
    <source>
        <dbReference type="SAM" id="MobiDB-lite"/>
    </source>
</evidence>
<dbReference type="AlphaFoldDB" id="A0ABD1X287"/>
<dbReference type="EMBL" id="JBFOLJ010000001">
    <property type="protein sequence ID" value="KAL2556087.1"/>
    <property type="molecule type" value="Genomic_DNA"/>
</dbReference>
<feature type="region of interest" description="Disordered" evidence="1">
    <location>
        <begin position="203"/>
        <end position="252"/>
    </location>
</feature>
<evidence type="ECO:0000313" key="2">
    <source>
        <dbReference type="EMBL" id="KAL2556087.1"/>
    </source>
</evidence>
<feature type="compositionally biased region" description="Basic and acidic residues" evidence="1">
    <location>
        <begin position="203"/>
        <end position="234"/>
    </location>
</feature>
<dbReference type="Proteomes" id="UP001604277">
    <property type="component" value="Unassembled WGS sequence"/>
</dbReference>
<feature type="region of interest" description="Disordered" evidence="1">
    <location>
        <begin position="1"/>
        <end position="62"/>
    </location>
</feature>
<reference evidence="3" key="1">
    <citation type="submission" date="2024-07" db="EMBL/GenBank/DDBJ databases">
        <title>Two chromosome-level genome assemblies of Korean endemic species Abeliophyllum distichum and Forsythia ovata (Oleaceae).</title>
        <authorList>
            <person name="Jang H."/>
        </authorList>
    </citation>
    <scope>NUCLEOTIDE SEQUENCE [LARGE SCALE GENOMIC DNA]</scope>
</reference>
<evidence type="ECO:0000313" key="3">
    <source>
        <dbReference type="Proteomes" id="UP001604277"/>
    </source>
</evidence>
<feature type="compositionally biased region" description="Low complexity" evidence="1">
    <location>
        <begin position="11"/>
        <end position="35"/>
    </location>
</feature>
<gene>
    <name evidence="2" type="ORF">Fot_00826</name>
</gene>
<sequence>MPRVVLSSDNESSFDSTGESRSGSSSQSSDRSSSTKLIDRRTSRSSNEFRIGGSRPVSEVTRQSNDFLELGDRSTGAVRAGGRMPPIRSSSANIQIGRSPSRHIVPLNIPKGYSVYNSETKLDRLLAKYKIFDDHIYRAPLPTERLPGSNPFEVAIYKDSMDGRLRFPIHPFFVAIFREFHLTPSQVAPNAWSDKYVDAEEAERVTKSLDEGREPETNKRKSHDNQRVRDDKGKQKGAYDGSLDSNVEPNLEPSIESPAWTLITRAQVKDPDRWNLPTRVQLFNLKIL</sequence>
<keyword evidence="3" id="KW-1185">Reference proteome</keyword>
<proteinExistence type="predicted"/>
<protein>
    <submittedName>
        <fullName evidence="2">Uncharacterized protein</fullName>
    </submittedName>
</protein>
<accession>A0ABD1X287</accession>